<sequence>MSSDTMDNLSRQFEPLVLSSSTANMSADQPAAPPVTLPEAPKPTVPPMPDGRARPYDSDGNRSNCHNPVFHYLMANSAEFRELETLRAKGWNNTEGDAFFNQQRKHADEADSQTAMFFYKLMQKIADEMQRKTGAIRISSFLSRGKPRILDTCVAPGGFLSKALKINPNATALALTLSPDQGGHKCLFPVTDRVETHLVDVTMLAADMGVTSIPSDHPDADRFYPRLLPTGKTFDLVICDGHVLRTHERASYREKCEARRLTNSQLVLGLKRLKPGGKLILLLHKIEMWKSVETLYAFSKFARIELFKPTAGHAKRSSFYLIAKNVQTESPECLAAIERWRETWHAATFPAEVEDVDQEEDVEWKKDPWTAEEVIEDFGPKLLSMAAPVWKIQTDALATAPFIKGAAP</sequence>
<feature type="compositionally biased region" description="Polar residues" evidence="1">
    <location>
        <begin position="18"/>
        <end position="27"/>
    </location>
</feature>
<organism evidence="3 4">
    <name type="scientific">Plectosphaerella plurivora</name>
    <dbReference type="NCBI Taxonomy" id="936078"/>
    <lineage>
        <taxon>Eukaryota</taxon>
        <taxon>Fungi</taxon>
        <taxon>Dikarya</taxon>
        <taxon>Ascomycota</taxon>
        <taxon>Pezizomycotina</taxon>
        <taxon>Sordariomycetes</taxon>
        <taxon>Hypocreomycetidae</taxon>
        <taxon>Glomerellales</taxon>
        <taxon>Plectosphaerellaceae</taxon>
        <taxon>Plectosphaerella</taxon>
    </lineage>
</organism>
<dbReference type="InterPro" id="IPR002877">
    <property type="entry name" value="RNA_MeTrfase_FtsJ_dom"/>
</dbReference>
<proteinExistence type="predicted"/>
<comment type="caution">
    <text evidence="3">The sequence shown here is derived from an EMBL/GenBank/DDBJ whole genome shotgun (WGS) entry which is preliminary data.</text>
</comment>
<feature type="domain" description="Ribosomal RNA methyltransferase FtsJ" evidence="2">
    <location>
        <begin position="141"/>
        <end position="325"/>
    </location>
</feature>
<protein>
    <recommendedName>
        <fullName evidence="2">Ribosomal RNA methyltransferase FtsJ domain-containing protein</fullName>
    </recommendedName>
</protein>
<dbReference type="Pfam" id="PF01728">
    <property type="entry name" value="FtsJ"/>
    <property type="match status" value="1"/>
</dbReference>
<gene>
    <name evidence="3" type="ORF">F5X68DRAFT_239229</name>
</gene>
<dbReference type="Proteomes" id="UP000770015">
    <property type="component" value="Unassembled WGS sequence"/>
</dbReference>
<accession>A0A9P8VE73</accession>
<dbReference type="SUPFAM" id="SSF53335">
    <property type="entry name" value="S-adenosyl-L-methionine-dependent methyltransferases"/>
    <property type="match status" value="1"/>
</dbReference>
<dbReference type="AlphaFoldDB" id="A0A9P8VE73"/>
<dbReference type="Gene3D" id="3.40.50.150">
    <property type="entry name" value="Vaccinia Virus protein VP39"/>
    <property type="match status" value="1"/>
</dbReference>
<name>A0A9P8VE73_9PEZI</name>
<feature type="compositionally biased region" description="Polar residues" evidence="1">
    <location>
        <begin position="1"/>
        <end position="11"/>
    </location>
</feature>
<keyword evidence="4" id="KW-1185">Reference proteome</keyword>
<feature type="region of interest" description="Disordered" evidence="1">
    <location>
        <begin position="1"/>
        <end position="61"/>
    </location>
</feature>
<reference evidence="3" key="1">
    <citation type="journal article" date="2021" name="Nat. Commun.">
        <title>Genetic determinants of endophytism in the Arabidopsis root mycobiome.</title>
        <authorList>
            <person name="Mesny F."/>
            <person name="Miyauchi S."/>
            <person name="Thiergart T."/>
            <person name="Pickel B."/>
            <person name="Atanasova L."/>
            <person name="Karlsson M."/>
            <person name="Huettel B."/>
            <person name="Barry K.W."/>
            <person name="Haridas S."/>
            <person name="Chen C."/>
            <person name="Bauer D."/>
            <person name="Andreopoulos W."/>
            <person name="Pangilinan J."/>
            <person name="LaButti K."/>
            <person name="Riley R."/>
            <person name="Lipzen A."/>
            <person name="Clum A."/>
            <person name="Drula E."/>
            <person name="Henrissat B."/>
            <person name="Kohler A."/>
            <person name="Grigoriev I.V."/>
            <person name="Martin F.M."/>
            <person name="Hacquard S."/>
        </authorList>
    </citation>
    <scope>NUCLEOTIDE SEQUENCE</scope>
    <source>
        <strain evidence="3">MPI-SDFR-AT-0117</strain>
    </source>
</reference>
<dbReference type="EMBL" id="JAGSXJ010000010">
    <property type="protein sequence ID" value="KAH6687790.1"/>
    <property type="molecule type" value="Genomic_DNA"/>
</dbReference>
<evidence type="ECO:0000256" key="1">
    <source>
        <dbReference type="SAM" id="MobiDB-lite"/>
    </source>
</evidence>
<evidence type="ECO:0000313" key="3">
    <source>
        <dbReference type="EMBL" id="KAH6687790.1"/>
    </source>
</evidence>
<evidence type="ECO:0000313" key="4">
    <source>
        <dbReference type="Proteomes" id="UP000770015"/>
    </source>
</evidence>
<dbReference type="InterPro" id="IPR029063">
    <property type="entry name" value="SAM-dependent_MTases_sf"/>
</dbReference>
<dbReference type="GO" id="GO:0032259">
    <property type="term" value="P:methylation"/>
    <property type="evidence" value="ECO:0007669"/>
    <property type="project" value="InterPro"/>
</dbReference>
<dbReference type="OrthoDB" id="417125at2759"/>
<dbReference type="GO" id="GO:0008168">
    <property type="term" value="F:methyltransferase activity"/>
    <property type="evidence" value="ECO:0007669"/>
    <property type="project" value="InterPro"/>
</dbReference>
<feature type="compositionally biased region" description="Basic and acidic residues" evidence="1">
    <location>
        <begin position="51"/>
        <end position="60"/>
    </location>
</feature>
<feature type="compositionally biased region" description="Pro residues" evidence="1">
    <location>
        <begin position="31"/>
        <end position="49"/>
    </location>
</feature>
<evidence type="ECO:0000259" key="2">
    <source>
        <dbReference type="Pfam" id="PF01728"/>
    </source>
</evidence>